<dbReference type="GO" id="GO:0006355">
    <property type="term" value="P:regulation of DNA-templated transcription"/>
    <property type="evidence" value="ECO:0007669"/>
    <property type="project" value="InterPro"/>
</dbReference>
<proteinExistence type="predicted"/>
<reference evidence="2 3" key="1">
    <citation type="journal article" date="2014" name="Nature">
        <title>An environmental bacterial taxon with a large and distinct metabolic repertoire.</title>
        <authorList>
            <person name="Wilson M.C."/>
            <person name="Mori T."/>
            <person name="Ruckert C."/>
            <person name="Uria A.R."/>
            <person name="Helf M.J."/>
            <person name="Takada K."/>
            <person name="Gernert C."/>
            <person name="Steffens U.A."/>
            <person name="Heycke N."/>
            <person name="Schmitt S."/>
            <person name="Rinke C."/>
            <person name="Helfrich E.J."/>
            <person name="Brachmann A.O."/>
            <person name="Gurgui C."/>
            <person name="Wakimoto T."/>
            <person name="Kracht M."/>
            <person name="Crusemann M."/>
            <person name="Hentschel U."/>
            <person name="Abe I."/>
            <person name="Matsunaga S."/>
            <person name="Kalinowski J."/>
            <person name="Takeyama H."/>
            <person name="Piel J."/>
        </authorList>
    </citation>
    <scope>NUCLEOTIDE SEQUENCE [LARGE SCALE GENOMIC DNA]</scope>
    <source>
        <strain evidence="3">TSY1</strain>
    </source>
</reference>
<dbReference type="Proteomes" id="UP000019141">
    <property type="component" value="Unassembled WGS sequence"/>
</dbReference>
<evidence type="ECO:0000259" key="1">
    <source>
        <dbReference type="Pfam" id="PF01402"/>
    </source>
</evidence>
<dbReference type="Pfam" id="PF01402">
    <property type="entry name" value="RHH_1"/>
    <property type="match status" value="1"/>
</dbReference>
<keyword evidence="3" id="KW-1185">Reference proteome</keyword>
<protein>
    <recommendedName>
        <fullName evidence="1">Ribbon-helix-helix protein CopG domain-containing protein</fullName>
    </recommendedName>
</protein>
<dbReference type="EMBL" id="AZHW01000549">
    <property type="protein sequence ID" value="ETW98496.1"/>
    <property type="molecule type" value="Genomic_DNA"/>
</dbReference>
<evidence type="ECO:0000313" key="2">
    <source>
        <dbReference type="EMBL" id="ETW98496.1"/>
    </source>
</evidence>
<evidence type="ECO:0000313" key="3">
    <source>
        <dbReference type="Proteomes" id="UP000019141"/>
    </source>
</evidence>
<accession>W4LMA7</accession>
<comment type="caution">
    <text evidence="2">The sequence shown here is derived from an EMBL/GenBank/DDBJ whole genome shotgun (WGS) entry which is preliminary data.</text>
</comment>
<dbReference type="InterPro" id="IPR002145">
    <property type="entry name" value="CopG"/>
</dbReference>
<gene>
    <name evidence="2" type="ORF">ETSY1_18510</name>
</gene>
<sequence length="115" mass="13386">MARTTKVLGFSVPPEVADAFEAMARREQRTKSELFREMFRLYQRYRTRQDQSDDAWIMQAIGEGQAAPLSEEELLSESEALATYGAQQAQALGYEDLDHEDIERLIHDYRREQRA</sequence>
<name>W4LMA7_ENTF1</name>
<dbReference type="HOGENOM" id="CLU_2104517_0_0_7"/>
<dbReference type="AlphaFoldDB" id="W4LMA7"/>
<organism evidence="2 3">
    <name type="scientific">Entotheonella factor</name>
    <dbReference type="NCBI Taxonomy" id="1429438"/>
    <lineage>
        <taxon>Bacteria</taxon>
        <taxon>Pseudomonadati</taxon>
        <taxon>Nitrospinota/Tectimicrobiota group</taxon>
        <taxon>Candidatus Tectimicrobiota</taxon>
        <taxon>Candidatus Entotheonellia</taxon>
        <taxon>Candidatus Entotheonellales</taxon>
        <taxon>Candidatus Entotheonellaceae</taxon>
        <taxon>Candidatus Entotheonella</taxon>
    </lineage>
</organism>
<feature type="domain" description="Ribbon-helix-helix protein CopG" evidence="1">
    <location>
        <begin position="6"/>
        <end position="42"/>
    </location>
</feature>